<dbReference type="Pfam" id="PF00932">
    <property type="entry name" value="LTD"/>
    <property type="match status" value="1"/>
</dbReference>
<dbReference type="OrthoDB" id="9800417at2"/>
<dbReference type="SUPFAM" id="SSF56219">
    <property type="entry name" value="DNase I-like"/>
    <property type="match status" value="1"/>
</dbReference>
<reference evidence="3" key="1">
    <citation type="journal article" date="2014" name="Int. J. Syst. Evol. Microbiol.">
        <title>Complete genome sequence of Corynebacterium casei LMG S-19264T (=DSM 44701T), isolated from a smear-ripened cheese.</title>
        <authorList>
            <consortium name="US DOE Joint Genome Institute (JGI-PGF)"/>
            <person name="Walter F."/>
            <person name="Albersmeier A."/>
            <person name="Kalinowski J."/>
            <person name="Ruckert C."/>
        </authorList>
    </citation>
    <scope>NUCLEOTIDE SEQUENCE</scope>
    <source>
        <strain evidence="3">KCTC 12344</strain>
    </source>
</reference>
<dbReference type="InterPro" id="IPR001322">
    <property type="entry name" value="Lamin_tail_dom"/>
</dbReference>
<dbReference type="InterPro" id="IPR047971">
    <property type="entry name" value="ExeM-like"/>
</dbReference>
<dbReference type="InterPro" id="IPR036691">
    <property type="entry name" value="Endo/exonu/phosph_ase_sf"/>
</dbReference>
<reference evidence="3" key="3">
    <citation type="submission" date="2022-12" db="EMBL/GenBank/DDBJ databases">
        <authorList>
            <person name="Sun Q."/>
            <person name="Kim S."/>
        </authorList>
    </citation>
    <scope>NUCLEOTIDE SEQUENCE</scope>
    <source>
        <strain evidence="3">KCTC 12344</strain>
    </source>
</reference>
<keyword evidence="4" id="KW-0378">Hydrolase</keyword>
<dbReference type="Gene3D" id="2.60.40.1260">
    <property type="entry name" value="Lamin Tail domain"/>
    <property type="match status" value="1"/>
</dbReference>
<feature type="domain" description="LTD" evidence="2">
    <location>
        <begin position="25"/>
        <end position="155"/>
    </location>
</feature>
<dbReference type="EMBL" id="BMWW01000002">
    <property type="protein sequence ID" value="GGY85149.1"/>
    <property type="molecule type" value="Genomic_DNA"/>
</dbReference>
<dbReference type="InterPro" id="IPR036415">
    <property type="entry name" value="Lamin_tail_dom_sf"/>
</dbReference>
<dbReference type="EMBL" id="CP038026">
    <property type="protein sequence ID" value="QBQ38797.1"/>
    <property type="molecule type" value="Genomic_DNA"/>
</dbReference>
<feature type="chain" id="PRO_5044606985" evidence="1">
    <location>
        <begin position="31"/>
        <end position="995"/>
    </location>
</feature>
<dbReference type="PROSITE" id="PS51841">
    <property type="entry name" value="LTD"/>
    <property type="match status" value="1"/>
</dbReference>
<dbReference type="Pfam" id="PF03372">
    <property type="entry name" value="Exo_endo_phos"/>
    <property type="match status" value="1"/>
</dbReference>
<evidence type="ECO:0000313" key="3">
    <source>
        <dbReference type="EMBL" id="GGY85149.1"/>
    </source>
</evidence>
<dbReference type="RefSeq" id="WP_134387496.1">
    <property type="nucleotide sequence ID" value="NZ_BMWW01000002.1"/>
</dbReference>
<keyword evidence="1" id="KW-0732">Signal</keyword>
<dbReference type="CDD" id="cd04486">
    <property type="entry name" value="YhcR_OBF_like"/>
    <property type="match status" value="1"/>
</dbReference>
<dbReference type="PANTHER" id="PTHR42834:SF1">
    <property type="entry name" value="ENDONUCLEASE_EXONUCLEASE_PHOSPHATASE FAMILY PROTEIN (AFU_ORTHOLOGUE AFUA_3G09210)"/>
    <property type="match status" value="1"/>
</dbReference>
<dbReference type="Gene3D" id="3.60.10.10">
    <property type="entry name" value="Endonuclease/exonuclease/phosphatase"/>
    <property type="match status" value="1"/>
</dbReference>
<dbReference type="AlphaFoldDB" id="A0A4P7BKR4"/>
<proteinExistence type="predicted"/>
<organism evidence="3 6">
    <name type="scientific">Pseudoduganella plicata</name>
    <dbReference type="NCBI Taxonomy" id="321984"/>
    <lineage>
        <taxon>Bacteria</taxon>
        <taxon>Pseudomonadati</taxon>
        <taxon>Pseudomonadota</taxon>
        <taxon>Betaproteobacteria</taxon>
        <taxon>Burkholderiales</taxon>
        <taxon>Oxalobacteraceae</taxon>
        <taxon>Telluria group</taxon>
        <taxon>Pseudoduganella</taxon>
    </lineage>
</organism>
<dbReference type="SUPFAM" id="SSF74853">
    <property type="entry name" value="Lamin A/C globular tail domain"/>
    <property type="match status" value="1"/>
</dbReference>
<dbReference type="Proteomes" id="UP000294359">
    <property type="component" value="Chromosome"/>
</dbReference>
<sequence length="995" mass="100911">MTTHAQPRAVPGRLTVLAALLAGLSAPALAASDIVVSQVYGGGGNSGATIKSDFVELFNRGNAAISMTGWSVQYASAGGTSWQVTALPSITLQPGQYYLIQQATGSGGSVALNPDLTGTIPMGGSGGKIALVSATGALSGANPTANVVDLVGWGAASGYEGAGPAGGTGNPTAALRNDDGCLDTDNNATDFTVATPTPRNTSAPVRVCSGPVIRPIVTNCPASLGVAQGYASVAMLAASDVDGIVNGATITSASVPGIVLTGFNAASEAGASASARLEVAANVPQGSYPVTVRFVNDQAQEASCTVNVAVQALAAVTRTIPQIQGSGAASPVADTVQTTQGVVTAKVAGGFFLQDAAGDGDPATSDGLFVYSATAADNVAVGQLVRVTGTIVEFTPSGANRSYTEMKDVSAAVPLSSGHSVNPTNIALPNSRLDGVEGMLVRFTSPLTISQTSYVGSRGELTLSSGRLEIPTNRYAPRSAEAQALAAANANNRIVLDDGLFTTPTTIPYLGEGPTVRAGDTVSDLTGVVDFGALGGGGAGFKLQPTVAPVISRDNPRADAPALPEGNVKVASANVLNYFTTFTNGMNHLGQNTAGCTIGGTTSRGNCRGADNLVEYVRQRDKIVAELKGIDADVFGLMEIQNDGDYSAGVLVDSLNAAYGATVYAVVPKPPATGTDAIRVAMIYKPGKLTLAGPALSDADGINNRPPMAQTFKASNGGKFTLVVNHLKSKGGCPSGGGVNADNGDGQSCWNGTRVQQAQRLVGSFLPQVVATAKDPDVLVIGDMNAYGMEDPIATITAAGYVNQLERFVRPLGMPYSYVFGHEAGYLDHALASNALSPQVVGAAEWHVNADEPEVIDYNTDGKPQDLYNALPYRASDHDPVVVTLNLLPGAVDVTAGVQRVSSGLVFNRATGLFTGTVTLVNKSGATLNGPLHLELAGLTSGVTLVNATGSHDGAPYVTVNGGLAAGASVTVPVSFSNPAKAGLTYTAKIYSGNF</sequence>
<keyword evidence="5" id="KW-1185">Reference proteome</keyword>
<accession>A0A4P7BKR4</accession>
<evidence type="ECO:0000313" key="4">
    <source>
        <dbReference type="EMBL" id="QBQ38797.1"/>
    </source>
</evidence>
<dbReference type="GO" id="GO:0004519">
    <property type="term" value="F:endonuclease activity"/>
    <property type="evidence" value="ECO:0007669"/>
    <property type="project" value="UniProtKB-KW"/>
</dbReference>
<evidence type="ECO:0000313" key="5">
    <source>
        <dbReference type="Proteomes" id="UP000294359"/>
    </source>
</evidence>
<name>A0A4P7BKR4_9BURK</name>
<evidence type="ECO:0000313" key="6">
    <source>
        <dbReference type="Proteomes" id="UP000619512"/>
    </source>
</evidence>
<evidence type="ECO:0000259" key="2">
    <source>
        <dbReference type="PROSITE" id="PS51841"/>
    </source>
</evidence>
<dbReference type="CDD" id="cd10283">
    <property type="entry name" value="MnuA_DNase1-like"/>
    <property type="match status" value="1"/>
</dbReference>
<reference evidence="4 5" key="2">
    <citation type="submission" date="2019-03" db="EMBL/GenBank/DDBJ databases">
        <title>Draft Genome Sequences of Six Type Strains of the Genus Massilia.</title>
        <authorList>
            <person name="Miess H."/>
            <person name="Frediansyhah A."/>
            <person name="Gross H."/>
        </authorList>
    </citation>
    <scope>NUCLEOTIDE SEQUENCE [LARGE SCALE GENOMIC DNA]</scope>
    <source>
        <strain evidence="4 5">DSM 17505</strain>
    </source>
</reference>
<dbReference type="Proteomes" id="UP000619512">
    <property type="component" value="Unassembled WGS sequence"/>
</dbReference>
<dbReference type="NCBIfam" id="NF033681">
    <property type="entry name" value="ExeM_NucH_DNase"/>
    <property type="match status" value="1"/>
</dbReference>
<dbReference type="PANTHER" id="PTHR42834">
    <property type="entry name" value="ENDONUCLEASE/EXONUCLEASE/PHOSPHATASE FAMILY PROTEIN (AFU_ORTHOLOGUE AFUA_3G09210)"/>
    <property type="match status" value="1"/>
</dbReference>
<gene>
    <name evidence="4" type="ORF">E1742_23490</name>
    <name evidence="3" type="ORF">GCM10007388_17990</name>
</gene>
<evidence type="ECO:0000256" key="1">
    <source>
        <dbReference type="SAM" id="SignalP"/>
    </source>
</evidence>
<dbReference type="InterPro" id="IPR005135">
    <property type="entry name" value="Endo/exonuclease/phosphatase"/>
</dbReference>
<keyword evidence="4" id="KW-0540">Nuclease</keyword>
<protein>
    <submittedName>
        <fullName evidence="4">ExeM/NucH family extracellular endonuclease</fullName>
    </submittedName>
</protein>
<feature type="signal peptide" evidence="1">
    <location>
        <begin position="1"/>
        <end position="30"/>
    </location>
</feature>
<keyword evidence="4" id="KW-0255">Endonuclease</keyword>